<feature type="signal peptide" evidence="1">
    <location>
        <begin position="1"/>
        <end position="19"/>
    </location>
</feature>
<feature type="chain" id="PRO_5020908934" description="Secreted protein" evidence="1">
    <location>
        <begin position="20"/>
        <end position="113"/>
    </location>
</feature>
<evidence type="ECO:0000313" key="2">
    <source>
        <dbReference type="EMBL" id="TDZ30567.1"/>
    </source>
</evidence>
<organism evidence="2 3">
    <name type="scientific">Colletotrichum trifolii</name>
    <dbReference type="NCBI Taxonomy" id="5466"/>
    <lineage>
        <taxon>Eukaryota</taxon>
        <taxon>Fungi</taxon>
        <taxon>Dikarya</taxon>
        <taxon>Ascomycota</taxon>
        <taxon>Pezizomycotina</taxon>
        <taxon>Sordariomycetes</taxon>
        <taxon>Hypocreomycetidae</taxon>
        <taxon>Glomerellales</taxon>
        <taxon>Glomerellaceae</taxon>
        <taxon>Colletotrichum</taxon>
        <taxon>Colletotrichum orbiculare species complex</taxon>
    </lineage>
</organism>
<gene>
    <name evidence="2" type="ORF">CTRI78_v011868</name>
</gene>
<name>A0A4R8PXD0_COLTR</name>
<dbReference type="EMBL" id="RYZW01000718">
    <property type="protein sequence ID" value="TDZ30567.1"/>
    <property type="molecule type" value="Genomic_DNA"/>
</dbReference>
<reference evidence="2 3" key="1">
    <citation type="submission" date="2018-12" db="EMBL/GenBank/DDBJ databases">
        <title>Genome sequence and assembly of Colletotrichum trifolii.</title>
        <authorList>
            <person name="Gan P."/>
            <person name="Shirasu K."/>
        </authorList>
    </citation>
    <scope>NUCLEOTIDE SEQUENCE [LARGE SCALE GENOMIC DNA]</scope>
    <source>
        <strain evidence="2 3">543-2</strain>
    </source>
</reference>
<keyword evidence="3" id="KW-1185">Reference proteome</keyword>
<accession>A0A4R8PXD0</accession>
<keyword evidence="1" id="KW-0732">Signal</keyword>
<proteinExistence type="predicted"/>
<comment type="caution">
    <text evidence="2">The sequence shown here is derived from an EMBL/GenBank/DDBJ whole genome shotgun (WGS) entry which is preliminary data.</text>
</comment>
<evidence type="ECO:0008006" key="4">
    <source>
        <dbReference type="Google" id="ProtNLM"/>
    </source>
</evidence>
<evidence type="ECO:0000313" key="3">
    <source>
        <dbReference type="Proteomes" id="UP000295703"/>
    </source>
</evidence>
<dbReference type="AlphaFoldDB" id="A0A4R8PXD0"/>
<evidence type="ECO:0000256" key="1">
    <source>
        <dbReference type="SAM" id="SignalP"/>
    </source>
</evidence>
<sequence length="113" mass="12002">MYFKNIIFAFLATSTSVLGSPLTDRQENAVPVADCCGCDLTVPGYVCKVPDPSGCVVPAVVCPFEPATQIQCCCCDPSTPAIRCQAVAKDDGCFCPAVECPFEWNPSFLPISV</sequence>
<protein>
    <recommendedName>
        <fullName evidence="4">Secreted protein</fullName>
    </recommendedName>
</protein>
<dbReference type="Proteomes" id="UP000295703">
    <property type="component" value="Unassembled WGS sequence"/>
</dbReference>